<gene>
    <name evidence="2" type="ORF">ACFPRH_29085</name>
</gene>
<evidence type="ECO:0000313" key="2">
    <source>
        <dbReference type="EMBL" id="MFC5155772.1"/>
    </source>
</evidence>
<proteinExistence type="predicted"/>
<comment type="caution">
    <text evidence="2">The sequence shown here is derived from an EMBL/GenBank/DDBJ whole genome shotgun (WGS) entry which is preliminary data.</text>
</comment>
<dbReference type="Proteomes" id="UP001596160">
    <property type="component" value="Unassembled WGS sequence"/>
</dbReference>
<sequence>MIVDLRSARGPAAGSHAVEPYAAEPPFTGMPSARPRTATATATAPVPDPVPVSLSVTRPSPAEEARPRAAW</sequence>
<dbReference type="RefSeq" id="WP_344483973.1">
    <property type="nucleotide sequence ID" value="NZ_BAAASB010000022.1"/>
</dbReference>
<reference evidence="3" key="1">
    <citation type="journal article" date="2019" name="Int. J. Syst. Evol. Microbiol.">
        <title>The Global Catalogue of Microorganisms (GCM) 10K type strain sequencing project: providing services to taxonomists for standard genome sequencing and annotation.</title>
        <authorList>
            <consortium name="The Broad Institute Genomics Platform"/>
            <consortium name="The Broad Institute Genome Sequencing Center for Infectious Disease"/>
            <person name="Wu L."/>
            <person name="Ma J."/>
        </authorList>
    </citation>
    <scope>NUCLEOTIDE SEQUENCE [LARGE SCALE GENOMIC DNA]</scope>
    <source>
        <strain evidence="3">PCU 266</strain>
    </source>
</reference>
<feature type="region of interest" description="Disordered" evidence="1">
    <location>
        <begin position="1"/>
        <end position="71"/>
    </location>
</feature>
<name>A0ABW0AQ10_9ACTN</name>
<organism evidence="2 3">
    <name type="scientific">Streptomyces amakusaensis</name>
    <dbReference type="NCBI Taxonomy" id="67271"/>
    <lineage>
        <taxon>Bacteria</taxon>
        <taxon>Bacillati</taxon>
        <taxon>Actinomycetota</taxon>
        <taxon>Actinomycetes</taxon>
        <taxon>Kitasatosporales</taxon>
        <taxon>Streptomycetaceae</taxon>
        <taxon>Streptomyces</taxon>
    </lineage>
</organism>
<protein>
    <submittedName>
        <fullName evidence="2">Uncharacterized protein</fullName>
    </submittedName>
</protein>
<keyword evidence="3" id="KW-1185">Reference proteome</keyword>
<evidence type="ECO:0000313" key="3">
    <source>
        <dbReference type="Proteomes" id="UP001596160"/>
    </source>
</evidence>
<accession>A0ABW0AQ10</accession>
<evidence type="ECO:0000256" key="1">
    <source>
        <dbReference type="SAM" id="MobiDB-lite"/>
    </source>
</evidence>
<feature type="compositionally biased region" description="Low complexity" evidence="1">
    <location>
        <begin position="33"/>
        <end position="56"/>
    </location>
</feature>
<dbReference type="EMBL" id="JBHSKP010000025">
    <property type="protein sequence ID" value="MFC5155772.1"/>
    <property type="molecule type" value="Genomic_DNA"/>
</dbReference>
<feature type="compositionally biased region" description="Basic and acidic residues" evidence="1">
    <location>
        <begin position="61"/>
        <end position="71"/>
    </location>
</feature>